<dbReference type="STRING" id="54915.ADS79_14755"/>
<dbReference type="PATRIC" id="fig|54915.3.peg.1945"/>
<reference evidence="3" key="1">
    <citation type="submission" date="2015-07" db="EMBL/GenBank/DDBJ databases">
        <title>Genome sequencing project for genomic taxonomy and phylogenomics of Bacillus-like bacteria.</title>
        <authorList>
            <person name="Liu B."/>
            <person name="Wang J."/>
            <person name="Zhu Y."/>
            <person name="Liu G."/>
            <person name="Chen Q."/>
            <person name="Chen Z."/>
            <person name="Lan J."/>
            <person name="Che J."/>
            <person name="Ge C."/>
            <person name="Shi H."/>
            <person name="Pan Z."/>
            <person name="Liu X."/>
        </authorList>
    </citation>
    <scope>NUCLEOTIDE SEQUENCE [LARGE SCALE GENOMIC DNA]</scope>
    <source>
        <strain evidence="3">DSM 9887</strain>
    </source>
</reference>
<dbReference type="Proteomes" id="UP000036834">
    <property type="component" value="Unassembled WGS sequence"/>
</dbReference>
<dbReference type="Proteomes" id="UP000319578">
    <property type="component" value="Unassembled WGS sequence"/>
</dbReference>
<gene>
    <name evidence="2" type="ORF">ADS79_14755</name>
    <name evidence="1" type="ORF">BRE01_60280</name>
</gene>
<organism evidence="2 3">
    <name type="scientific">Brevibacillus reuszeri</name>
    <dbReference type="NCBI Taxonomy" id="54915"/>
    <lineage>
        <taxon>Bacteria</taxon>
        <taxon>Bacillati</taxon>
        <taxon>Bacillota</taxon>
        <taxon>Bacilli</taxon>
        <taxon>Bacillales</taxon>
        <taxon>Paenibacillaceae</taxon>
        <taxon>Brevibacillus</taxon>
    </lineage>
</organism>
<evidence type="ECO:0000313" key="1">
    <source>
        <dbReference type="EMBL" id="GED72326.1"/>
    </source>
</evidence>
<protein>
    <submittedName>
        <fullName evidence="2">Uncharacterized protein</fullName>
    </submittedName>
</protein>
<accession>A0A0K9YPW7</accession>
<dbReference type="AlphaFoldDB" id="A0A0K9YPW7"/>
<evidence type="ECO:0000313" key="4">
    <source>
        <dbReference type="Proteomes" id="UP000319578"/>
    </source>
</evidence>
<evidence type="ECO:0000313" key="2">
    <source>
        <dbReference type="EMBL" id="KNB70225.1"/>
    </source>
</evidence>
<dbReference type="RefSeq" id="WP_049739194.1">
    <property type="nucleotide sequence ID" value="NZ_BJON01000028.1"/>
</dbReference>
<dbReference type="EMBL" id="BJON01000028">
    <property type="protein sequence ID" value="GED72326.1"/>
    <property type="molecule type" value="Genomic_DNA"/>
</dbReference>
<proteinExistence type="predicted"/>
<dbReference type="EMBL" id="LGIQ01000009">
    <property type="protein sequence ID" value="KNB70225.1"/>
    <property type="molecule type" value="Genomic_DNA"/>
</dbReference>
<name>A0A0K9YPW7_9BACL</name>
<sequence length="87" mass="10332">MNRKEVFIEYLSDIADNDTLCRLYDKFDSEFPDKILDLMVEYLVENFNYELNGGHEKQQISLENSFGIKPDKFFKGYAPPQYFKTSE</sequence>
<evidence type="ECO:0000313" key="3">
    <source>
        <dbReference type="Proteomes" id="UP000036834"/>
    </source>
</evidence>
<keyword evidence="4" id="KW-1185">Reference proteome</keyword>
<reference evidence="1 4" key="3">
    <citation type="submission" date="2019-06" db="EMBL/GenBank/DDBJ databases">
        <title>Whole genome shotgun sequence of Brevibacillus reuszeri NBRC 15719.</title>
        <authorList>
            <person name="Hosoyama A."/>
            <person name="Uohara A."/>
            <person name="Ohji S."/>
            <person name="Ichikawa N."/>
        </authorList>
    </citation>
    <scope>NUCLEOTIDE SEQUENCE [LARGE SCALE GENOMIC DNA]</scope>
    <source>
        <strain evidence="1 4">NBRC 15719</strain>
    </source>
</reference>
<reference evidence="2" key="2">
    <citation type="submission" date="2015-07" db="EMBL/GenBank/DDBJ databases">
        <title>MeaNS - Measles Nucleotide Surveillance Program.</title>
        <authorList>
            <person name="Tran T."/>
            <person name="Druce J."/>
        </authorList>
    </citation>
    <scope>NUCLEOTIDE SEQUENCE</scope>
    <source>
        <strain evidence="2">DSM 9887</strain>
    </source>
</reference>
<comment type="caution">
    <text evidence="2">The sequence shown here is derived from an EMBL/GenBank/DDBJ whole genome shotgun (WGS) entry which is preliminary data.</text>
</comment>